<feature type="region of interest" description="Disordered" evidence="1">
    <location>
        <begin position="171"/>
        <end position="205"/>
    </location>
</feature>
<evidence type="ECO:0000313" key="2">
    <source>
        <dbReference type="EMBL" id="CAI2373199.1"/>
    </source>
</evidence>
<comment type="caution">
    <text evidence="2">The sequence shown here is derived from an EMBL/GenBank/DDBJ whole genome shotgun (WGS) entry which is preliminary data.</text>
</comment>
<feature type="region of interest" description="Disordered" evidence="1">
    <location>
        <begin position="44"/>
        <end position="92"/>
    </location>
</feature>
<dbReference type="Proteomes" id="UP001295684">
    <property type="component" value="Unassembled WGS sequence"/>
</dbReference>
<accession>A0AAD1XI94</accession>
<feature type="compositionally biased region" description="Basic and acidic residues" evidence="1">
    <location>
        <begin position="44"/>
        <end position="63"/>
    </location>
</feature>
<sequence length="334" mass="39297">MRKIYKEDKKWKKYGILSCFGIPKPQEKIKSIFDREFSITDMIEKEKKKEHKKSPLESRDRLRPQAVKRKVNTNRGNARSSNPKKKSEELTTTNVSEMKFSTHINKHLRVSSQPNIKTRYVVKYLDRFEMLRKKLNLKIPKKDNNESPSINFHRRSLFAQYEENDDLIPSEHGNNCIDSQDKPCSRELPRNIGETTPKVKPEASKKMSASLYNKKYLKSQRASGNHQGSLKYTFYEIPKLDLRLDNLKQVRTSKNRGSVDTANCSMSYFDRKSGRIEGRIINSKLKTKELAQKYLQINQNKDIALEQWNNEVIKQNLWKVNRPREFTNLGNIER</sequence>
<evidence type="ECO:0000256" key="1">
    <source>
        <dbReference type="SAM" id="MobiDB-lite"/>
    </source>
</evidence>
<feature type="compositionally biased region" description="Basic and acidic residues" evidence="1">
    <location>
        <begin position="179"/>
        <end position="189"/>
    </location>
</feature>
<name>A0AAD1XI94_EUPCR</name>
<proteinExistence type="predicted"/>
<gene>
    <name evidence="2" type="ORF">ECRASSUSDP1_LOCUS14539</name>
</gene>
<organism evidence="2 3">
    <name type="scientific">Euplotes crassus</name>
    <dbReference type="NCBI Taxonomy" id="5936"/>
    <lineage>
        <taxon>Eukaryota</taxon>
        <taxon>Sar</taxon>
        <taxon>Alveolata</taxon>
        <taxon>Ciliophora</taxon>
        <taxon>Intramacronucleata</taxon>
        <taxon>Spirotrichea</taxon>
        <taxon>Hypotrichia</taxon>
        <taxon>Euplotida</taxon>
        <taxon>Euplotidae</taxon>
        <taxon>Moneuplotes</taxon>
    </lineage>
</organism>
<dbReference type="AlphaFoldDB" id="A0AAD1XI94"/>
<reference evidence="2" key="1">
    <citation type="submission" date="2023-07" db="EMBL/GenBank/DDBJ databases">
        <authorList>
            <consortium name="AG Swart"/>
            <person name="Singh M."/>
            <person name="Singh A."/>
            <person name="Seah K."/>
            <person name="Emmerich C."/>
        </authorList>
    </citation>
    <scope>NUCLEOTIDE SEQUENCE</scope>
    <source>
        <strain evidence="2">DP1</strain>
    </source>
</reference>
<evidence type="ECO:0000313" key="3">
    <source>
        <dbReference type="Proteomes" id="UP001295684"/>
    </source>
</evidence>
<dbReference type="EMBL" id="CAMPGE010014530">
    <property type="protein sequence ID" value="CAI2373199.1"/>
    <property type="molecule type" value="Genomic_DNA"/>
</dbReference>
<keyword evidence="3" id="KW-1185">Reference proteome</keyword>
<protein>
    <submittedName>
        <fullName evidence="2">Uncharacterized protein</fullName>
    </submittedName>
</protein>